<dbReference type="GO" id="GO:0043190">
    <property type="term" value="C:ATP-binding cassette (ABC) transporter complex"/>
    <property type="evidence" value="ECO:0007669"/>
    <property type="project" value="TreeGrafter"/>
</dbReference>
<protein>
    <submittedName>
        <fullName evidence="9">Glycine/betaine ABC transporter permease</fullName>
    </submittedName>
</protein>
<evidence type="ECO:0000313" key="9">
    <source>
        <dbReference type="EMBL" id="OWJ59428.1"/>
    </source>
</evidence>
<dbReference type="CDD" id="cd06261">
    <property type="entry name" value="TM_PBP2"/>
    <property type="match status" value="1"/>
</dbReference>
<evidence type="ECO:0000256" key="3">
    <source>
        <dbReference type="ARBA" id="ARBA00022475"/>
    </source>
</evidence>
<accession>A0A211Z2E9</accession>
<evidence type="ECO:0000313" key="10">
    <source>
        <dbReference type="Proteomes" id="UP000196655"/>
    </source>
</evidence>
<comment type="caution">
    <text evidence="9">The sequence shown here is derived from an EMBL/GenBank/DDBJ whole genome shotgun (WGS) entry which is preliminary data.</text>
</comment>
<keyword evidence="6 7" id="KW-0472">Membrane</keyword>
<feature type="transmembrane region" description="Helical" evidence="7">
    <location>
        <begin position="97"/>
        <end position="119"/>
    </location>
</feature>
<keyword evidence="10" id="KW-1185">Reference proteome</keyword>
<keyword evidence="3" id="KW-1003">Cell membrane</keyword>
<dbReference type="SUPFAM" id="SSF161098">
    <property type="entry name" value="MetI-like"/>
    <property type="match status" value="1"/>
</dbReference>
<feature type="transmembrane region" description="Helical" evidence="7">
    <location>
        <begin position="220"/>
        <end position="243"/>
    </location>
</feature>
<dbReference type="PANTHER" id="PTHR47737:SF1">
    <property type="entry name" value="GLYCINE BETAINE_PROLINE BETAINE TRANSPORT SYSTEM PERMEASE PROTEIN PROW"/>
    <property type="match status" value="1"/>
</dbReference>
<comment type="similarity">
    <text evidence="7">Belongs to the binding-protein-dependent transport system permease family.</text>
</comment>
<keyword evidence="4 7" id="KW-0812">Transmembrane</keyword>
<evidence type="ECO:0000256" key="7">
    <source>
        <dbReference type="RuleBase" id="RU363032"/>
    </source>
</evidence>
<feature type="transmembrane region" description="Helical" evidence="7">
    <location>
        <begin position="73"/>
        <end position="91"/>
    </location>
</feature>
<sequence length="312" mass="33122">MFSADDLYVLPVDKWIQAGVQWMSQNLRPFFQLVKWPVEHLLGLIEHTLQGLPFPVFVILAGLIAWRLSTRGIALFTVISLVVIAFTGVWAEAVTTLALITTAIVLCVCISIPIGILCARSDTAWGVVRPILDVMQTTPTFVYLVPIVMMFGVGTVPGEVAVIMAAAPPLIRFTNLGIRMVDREMVEAGLAFGATGRQLLWEVQLPLAMPTILGGLNQTVLTAMVMSVVVAMIGAEGLGLVVLQGLGRLDVGRAAVGGLAIVLLAMTLDRITQSVAKSKGGKGSPLRAALLRLVGRQQGAAAPVGNQAARPT</sequence>
<gene>
    <name evidence="9" type="ORF">BWR60_32530</name>
</gene>
<evidence type="ECO:0000256" key="5">
    <source>
        <dbReference type="ARBA" id="ARBA00022989"/>
    </source>
</evidence>
<comment type="subcellular location">
    <subcellularLocation>
        <location evidence="1 7">Cell membrane</location>
        <topology evidence="1 7">Multi-pass membrane protein</topology>
    </subcellularLocation>
</comment>
<evidence type="ECO:0000256" key="6">
    <source>
        <dbReference type="ARBA" id="ARBA00023136"/>
    </source>
</evidence>
<evidence type="ECO:0000256" key="4">
    <source>
        <dbReference type="ARBA" id="ARBA00022692"/>
    </source>
</evidence>
<keyword evidence="5 7" id="KW-1133">Transmembrane helix</keyword>
<dbReference type="Gene3D" id="1.10.3720.10">
    <property type="entry name" value="MetI-like"/>
    <property type="match status" value="1"/>
</dbReference>
<proteinExistence type="inferred from homology"/>
<dbReference type="OrthoDB" id="9815258at2"/>
<evidence type="ECO:0000256" key="2">
    <source>
        <dbReference type="ARBA" id="ARBA00022448"/>
    </source>
</evidence>
<dbReference type="GO" id="GO:0031460">
    <property type="term" value="P:glycine betaine transport"/>
    <property type="evidence" value="ECO:0007669"/>
    <property type="project" value="TreeGrafter"/>
</dbReference>
<dbReference type="AlphaFoldDB" id="A0A211Z2E9"/>
<dbReference type="GO" id="GO:0015871">
    <property type="term" value="P:choline transport"/>
    <property type="evidence" value="ECO:0007669"/>
    <property type="project" value="TreeGrafter"/>
</dbReference>
<dbReference type="InterPro" id="IPR035906">
    <property type="entry name" value="MetI-like_sf"/>
</dbReference>
<name>A0A211Z2E9_9PROT</name>
<keyword evidence="2 7" id="KW-0813">Transport</keyword>
<evidence type="ECO:0000259" key="8">
    <source>
        <dbReference type="PROSITE" id="PS50928"/>
    </source>
</evidence>
<organism evidence="9 10">
    <name type="scientific">Inquilinus limosus</name>
    <dbReference type="NCBI Taxonomy" id="171674"/>
    <lineage>
        <taxon>Bacteria</taxon>
        <taxon>Pseudomonadati</taxon>
        <taxon>Pseudomonadota</taxon>
        <taxon>Alphaproteobacteria</taxon>
        <taxon>Rhodospirillales</taxon>
        <taxon>Rhodospirillaceae</taxon>
        <taxon>Inquilinus</taxon>
    </lineage>
</organism>
<dbReference type="RefSeq" id="WP_088156885.1">
    <property type="nucleotide sequence ID" value="NZ_NHON01000121.1"/>
</dbReference>
<feature type="domain" description="ABC transmembrane type-1" evidence="8">
    <location>
        <begin position="93"/>
        <end position="272"/>
    </location>
</feature>
<dbReference type="GO" id="GO:0005275">
    <property type="term" value="F:amine transmembrane transporter activity"/>
    <property type="evidence" value="ECO:0007669"/>
    <property type="project" value="TreeGrafter"/>
</dbReference>
<reference evidence="10" key="1">
    <citation type="submission" date="2017-05" db="EMBL/GenBank/DDBJ databases">
        <authorList>
            <person name="Macchi M."/>
            <person name="Festa S."/>
            <person name="Coppotelli B.M."/>
            <person name="Morelli I.S."/>
        </authorList>
    </citation>
    <scope>NUCLEOTIDE SEQUENCE [LARGE SCALE GENOMIC DNA]</scope>
    <source>
        <strain evidence="10">I</strain>
    </source>
</reference>
<dbReference type="Pfam" id="PF00528">
    <property type="entry name" value="BPD_transp_1"/>
    <property type="match status" value="1"/>
</dbReference>
<dbReference type="GO" id="GO:0015226">
    <property type="term" value="F:carnitine transmembrane transporter activity"/>
    <property type="evidence" value="ECO:0007669"/>
    <property type="project" value="TreeGrafter"/>
</dbReference>
<dbReference type="EMBL" id="NHON01000121">
    <property type="protein sequence ID" value="OWJ59428.1"/>
    <property type="molecule type" value="Genomic_DNA"/>
</dbReference>
<feature type="transmembrane region" description="Helical" evidence="7">
    <location>
        <begin position="47"/>
        <end position="66"/>
    </location>
</feature>
<dbReference type="PROSITE" id="PS50928">
    <property type="entry name" value="ABC_TM1"/>
    <property type="match status" value="1"/>
</dbReference>
<dbReference type="Proteomes" id="UP000196655">
    <property type="component" value="Unassembled WGS sequence"/>
</dbReference>
<feature type="transmembrane region" description="Helical" evidence="7">
    <location>
        <begin position="140"/>
        <end position="167"/>
    </location>
</feature>
<dbReference type="FunFam" id="1.10.3720.10:FF:000001">
    <property type="entry name" value="Glycine betaine ABC transporter, permease"/>
    <property type="match status" value="1"/>
</dbReference>
<evidence type="ECO:0000256" key="1">
    <source>
        <dbReference type="ARBA" id="ARBA00004651"/>
    </source>
</evidence>
<dbReference type="InterPro" id="IPR000515">
    <property type="entry name" value="MetI-like"/>
</dbReference>
<dbReference type="PANTHER" id="PTHR47737">
    <property type="entry name" value="GLYCINE BETAINE/PROLINE BETAINE TRANSPORT SYSTEM PERMEASE PROTEIN PROW"/>
    <property type="match status" value="1"/>
</dbReference>